<keyword evidence="2" id="KW-1185">Reference proteome</keyword>
<dbReference type="AlphaFoldDB" id="A0A975TTU5"/>
<dbReference type="Proteomes" id="UP000693972">
    <property type="component" value="Unassembled WGS sequence"/>
</dbReference>
<dbReference type="EMBL" id="CP078073">
    <property type="protein sequence ID" value="QXL87145.1"/>
    <property type="molecule type" value="Genomic_DNA"/>
</dbReference>
<accession>A0A975TTU5</accession>
<name>A0A975TTU5_9RHOB</name>
<evidence type="ECO:0000313" key="2">
    <source>
        <dbReference type="Proteomes" id="UP000693972"/>
    </source>
</evidence>
<organism evidence="1">
    <name type="scientific">Gymnodinialimonas phycosphaerae</name>
    <dbReference type="NCBI Taxonomy" id="2841589"/>
    <lineage>
        <taxon>Bacteria</taxon>
        <taxon>Pseudomonadati</taxon>
        <taxon>Pseudomonadota</taxon>
        <taxon>Alphaproteobacteria</taxon>
        <taxon>Rhodobacterales</taxon>
        <taxon>Paracoccaceae</taxon>
        <taxon>Gymnodinialimonas</taxon>
    </lineage>
</organism>
<evidence type="ECO:0000313" key="1">
    <source>
        <dbReference type="EMBL" id="QXL87145.1"/>
    </source>
</evidence>
<gene>
    <name evidence="1" type="ORF">KUL25_17180</name>
</gene>
<sequence length="66" mass="6645">MLPRLGCGAHFSGRDGDGTFSLIRTGGGNIGIRNGNTCPQAGGGNTGGGGGEICYEADKGRICYRP</sequence>
<dbReference type="RefSeq" id="WP_257894055.1">
    <property type="nucleotide sequence ID" value="NZ_JAIMBW010000001.1"/>
</dbReference>
<reference evidence="1 2" key="1">
    <citation type="submission" date="2021-07" db="EMBL/GenBank/DDBJ databases">
        <title>Karlodiniumbacter phycospheric gen. nov., sp. nov., a phycosphere bacterium isolated from karlodinium veneficum.</title>
        <authorList>
            <person name="Peng Y."/>
            <person name="Jiang L."/>
            <person name="Lee J."/>
        </authorList>
    </citation>
    <scope>NUCLEOTIDE SEQUENCE</scope>
    <source>
        <strain evidence="1 2">N5</strain>
    </source>
</reference>
<dbReference type="EMBL" id="JAIMBW010000001">
    <property type="protein sequence ID" value="MBY4894493.1"/>
    <property type="molecule type" value="Genomic_DNA"/>
</dbReference>
<proteinExistence type="predicted"/>
<protein>
    <submittedName>
        <fullName evidence="1">Uncharacterized protein</fullName>
    </submittedName>
</protein>